<dbReference type="InterPro" id="IPR025855">
    <property type="entry name" value="Replic_Relax"/>
</dbReference>
<gene>
    <name evidence="1" type="ORF">D1953_06875</name>
</gene>
<dbReference type="Proteomes" id="UP000266016">
    <property type="component" value="Unassembled WGS sequence"/>
</dbReference>
<reference evidence="1 2" key="1">
    <citation type="submission" date="2018-08" db="EMBL/GenBank/DDBJ databases">
        <title>Bacillus jemisoniae sp. nov., Bacillus chryseoplanitiae sp. nov., Bacillus resnikiae sp. nov., and Bacillus frankliniae sp. nov., isolated from Viking spacecraft and associated surfaces.</title>
        <authorList>
            <person name="Seuylemezian A."/>
            <person name="Vaishampayan P."/>
        </authorList>
    </citation>
    <scope>NUCLEOTIDE SEQUENCE [LARGE SCALE GENOMIC DNA]</scope>
    <source>
        <strain evidence="1 2">MA001</strain>
    </source>
</reference>
<accession>A0A398BB55</accession>
<dbReference type="EMBL" id="QWVS01000013">
    <property type="protein sequence ID" value="RID87275.1"/>
    <property type="molecule type" value="Genomic_DNA"/>
</dbReference>
<proteinExistence type="predicted"/>
<dbReference type="AlphaFoldDB" id="A0A398BB55"/>
<evidence type="ECO:0008006" key="3">
    <source>
        <dbReference type="Google" id="ProtNLM"/>
    </source>
</evidence>
<evidence type="ECO:0000313" key="2">
    <source>
        <dbReference type="Proteomes" id="UP000266016"/>
    </source>
</evidence>
<protein>
    <recommendedName>
        <fullName evidence="3">Replication-relaxation</fullName>
    </recommendedName>
</protein>
<comment type="caution">
    <text evidence="1">The sequence shown here is derived from an EMBL/GenBank/DDBJ whole genome shotgun (WGS) entry which is preliminary data.</text>
</comment>
<keyword evidence="2" id="KW-1185">Reference proteome</keyword>
<evidence type="ECO:0000313" key="1">
    <source>
        <dbReference type="EMBL" id="RID87275.1"/>
    </source>
</evidence>
<name>A0A398BB55_9BACI</name>
<organism evidence="1 2">
    <name type="scientific">Peribacillus asahii</name>
    <dbReference type="NCBI Taxonomy" id="228899"/>
    <lineage>
        <taxon>Bacteria</taxon>
        <taxon>Bacillati</taxon>
        <taxon>Bacillota</taxon>
        <taxon>Bacilli</taxon>
        <taxon>Bacillales</taxon>
        <taxon>Bacillaceae</taxon>
        <taxon>Peribacillus</taxon>
    </lineage>
</organism>
<sequence>MSLKKCDYLSREQLQKMHDLGQDRNAQRVLSNMNEYISHFTEERKKIYYLNAAGREMIQSEKVRKKTALVNHYLMRNDLYIHFERPSSWKNEIKVALNDMSLIADAAFISNKLHHFIEVDYKQSMSKNIQKIKKYRQLAALNPQFALIWVTTTPYRKKKIESLCEGLKGRVFLWDDIK</sequence>
<dbReference type="Pfam" id="PF13814">
    <property type="entry name" value="Replic_Relax"/>
    <property type="match status" value="1"/>
</dbReference>